<keyword evidence="1" id="KW-0472">Membrane</keyword>
<evidence type="ECO:0000313" key="2">
    <source>
        <dbReference type="EMBL" id="CAG9332586.1"/>
    </source>
</evidence>
<protein>
    <submittedName>
        <fullName evidence="2">Uncharacterized protein</fullName>
    </submittedName>
</protein>
<evidence type="ECO:0000256" key="1">
    <source>
        <dbReference type="SAM" id="Phobius"/>
    </source>
</evidence>
<evidence type="ECO:0000313" key="3">
    <source>
        <dbReference type="Proteomes" id="UP001162131"/>
    </source>
</evidence>
<comment type="caution">
    <text evidence="2">The sequence shown here is derived from an EMBL/GenBank/DDBJ whole genome shotgun (WGS) entry which is preliminary data.</text>
</comment>
<organism evidence="2 3">
    <name type="scientific">Blepharisma stoltei</name>
    <dbReference type="NCBI Taxonomy" id="1481888"/>
    <lineage>
        <taxon>Eukaryota</taxon>
        <taxon>Sar</taxon>
        <taxon>Alveolata</taxon>
        <taxon>Ciliophora</taxon>
        <taxon>Postciliodesmatophora</taxon>
        <taxon>Heterotrichea</taxon>
        <taxon>Heterotrichida</taxon>
        <taxon>Blepharismidae</taxon>
        <taxon>Blepharisma</taxon>
    </lineage>
</organism>
<reference evidence="2" key="1">
    <citation type="submission" date="2021-09" db="EMBL/GenBank/DDBJ databases">
        <authorList>
            <consortium name="AG Swart"/>
            <person name="Singh M."/>
            <person name="Singh A."/>
            <person name="Seah K."/>
            <person name="Emmerich C."/>
        </authorList>
    </citation>
    <scope>NUCLEOTIDE SEQUENCE</scope>
    <source>
        <strain evidence="2">ATCC30299</strain>
    </source>
</reference>
<dbReference type="EMBL" id="CAJZBQ010000054">
    <property type="protein sequence ID" value="CAG9332586.1"/>
    <property type="molecule type" value="Genomic_DNA"/>
</dbReference>
<keyword evidence="3" id="KW-1185">Reference proteome</keyword>
<name>A0AAU9K5Y4_9CILI</name>
<gene>
    <name evidence="2" type="ORF">BSTOLATCC_MIC56030</name>
</gene>
<proteinExistence type="predicted"/>
<sequence length="76" mass="9046">MQFMITIAVRNWSNELVIQWINCSSKSQTTRLSILCCLYFRITIIWHIIILCNYLTCSLLENEKTRIVTTSRINIY</sequence>
<dbReference type="AlphaFoldDB" id="A0AAU9K5Y4"/>
<feature type="transmembrane region" description="Helical" evidence="1">
    <location>
        <begin position="32"/>
        <end position="56"/>
    </location>
</feature>
<keyword evidence="1" id="KW-0812">Transmembrane</keyword>
<accession>A0AAU9K5Y4</accession>
<keyword evidence="1" id="KW-1133">Transmembrane helix</keyword>
<dbReference type="Proteomes" id="UP001162131">
    <property type="component" value="Unassembled WGS sequence"/>
</dbReference>